<gene>
    <name evidence="1" type="ORF">EZS26_003185</name>
</gene>
<dbReference type="Proteomes" id="UP000324575">
    <property type="component" value="Unassembled WGS sequence"/>
</dbReference>
<dbReference type="EMBL" id="SNRX01000057">
    <property type="protein sequence ID" value="KAA6300665.1"/>
    <property type="molecule type" value="Genomic_DNA"/>
</dbReference>
<sequence length="64" mass="7459">MFINDAGQAWRYEYRTSADLYDFGTTVKPFGKDFNPRHGTVMSLTQEEWNASKENGVYHQLLIL</sequence>
<accession>A0A5M8NYF4</accession>
<protein>
    <submittedName>
        <fullName evidence="1">Uncharacterized protein</fullName>
    </submittedName>
</protein>
<organism evidence="1 2">
    <name type="scientific">Candidatus Ordinivivax streblomastigis</name>
    <dbReference type="NCBI Taxonomy" id="2540710"/>
    <lineage>
        <taxon>Bacteria</taxon>
        <taxon>Pseudomonadati</taxon>
        <taxon>Bacteroidota</taxon>
        <taxon>Bacteroidia</taxon>
        <taxon>Bacteroidales</taxon>
        <taxon>Candidatus Ordinivivax</taxon>
    </lineage>
</organism>
<evidence type="ECO:0000313" key="1">
    <source>
        <dbReference type="EMBL" id="KAA6300665.1"/>
    </source>
</evidence>
<proteinExistence type="predicted"/>
<evidence type="ECO:0000313" key="2">
    <source>
        <dbReference type="Proteomes" id="UP000324575"/>
    </source>
</evidence>
<name>A0A5M8NYF4_9BACT</name>
<comment type="caution">
    <text evidence="1">The sequence shown here is derived from an EMBL/GenBank/DDBJ whole genome shotgun (WGS) entry which is preliminary data.</text>
</comment>
<reference evidence="1 2" key="1">
    <citation type="submission" date="2019-03" db="EMBL/GenBank/DDBJ databases">
        <title>Single cell metagenomics reveals metabolic interactions within the superorganism composed of flagellate Streblomastix strix and complex community of Bacteroidetes bacteria on its surface.</title>
        <authorList>
            <person name="Treitli S.C."/>
            <person name="Kolisko M."/>
            <person name="Husnik F."/>
            <person name="Keeling P."/>
            <person name="Hampl V."/>
        </authorList>
    </citation>
    <scope>NUCLEOTIDE SEQUENCE [LARGE SCALE GENOMIC DNA]</scope>
    <source>
        <strain evidence="1">St1</strain>
    </source>
</reference>
<dbReference type="AlphaFoldDB" id="A0A5M8NYF4"/>